<keyword evidence="1" id="KW-0175">Coiled coil</keyword>
<sequence>MSFWSAIVLIVLITAVAGYFRSRSNGQDRFPEDEATSARERELQNEVEQLRERVKVLERIATDPARRTAEEIEKLRDE</sequence>
<reference evidence="3" key="1">
    <citation type="journal article" date="2019" name="Int. J. Syst. Evol. Microbiol.">
        <title>The Global Catalogue of Microorganisms (GCM) 10K type strain sequencing project: providing services to taxonomists for standard genome sequencing and annotation.</title>
        <authorList>
            <consortium name="The Broad Institute Genomics Platform"/>
            <consortium name="The Broad Institute Genome Sequencing Center for Infectious Disease"/>
            <person name="Wu L."/>
            <person name="Ma J."/>
        </authorList>
    </citation>
    <scope>NUCLEOTIDE SEQUENCE [LARGE SCALE GENOMIC DNA]</scope>
    <source>
        <strain evidence="3">JCM 18014</strain>
    </source>
</reference>
<accession>A0ABP9KNG5</accession>
<comment type="caution">
    <text evidence="2">The sequence shown here is derived from an EMBL/GenBank/DDBJ whole genome shotgun (WGS) entry which is preliminary data.</text>
</comment>
<gene>
    <name evidence="2" type="ORF">GCM10023208_29590</name>
</gene>
<evidence type="ECO:0000256" key="1">
    <source>
        <dbReference type="SAM" id="Coils"/>
    </source>
</evidence>
<dbReference type="Proteomes" id="UP001500518">
    <property type="component" value="Unassembled WGS sequence"/>
</dbReference>
<evidence type="ECO:0000313" key="3">
    <source>
        <dbReference type="Proteomes" id="UP001500518"/>
    </source>
</evidence>
<keyword evidence="3" id="KW-1185">Reference proteome</keyword>
<dbReference type="EMBL" id="BAABHV010000021">
    <property type="protein sequence ID" value="GAA5060793.1"/>
    <property type="molecule type" value="Genomic_DNA"/>
</dbReference>
<name>A0ABP9KNG5_9SPHN</name>
<evidence type="ECO:0000313" key="2">
    <source>
        <dbReference type="EMBL" id="GAA5060793.1"/>
    </source>
</evidence>
<feature type="coiled-coil region" evidence="1">
    <location>
        <begin position="33"/>
        <end position="60"/>
    </location>
</feature>
<dbReference type="RefSeq" id="WP_346033786.1">
    <property type="nucleotide sequence ID" value="NZ_BAABHV010000021.1"/>
</dbReference>
<organism evidence="2 3">
    <name type="scientific">Erythrobacter westpacificensis</name>
    <dbReference type="NCBI Taxonomy" id="1055231"/>
    <lineage>
        <taxon>Bacteria</taxon>
        <taxon>Pseudomonadati</taxon>
        <taxon>Pseudomonadota</taxon>
        <taxon>Alphaproteobacteria</taxon>
        <taxon>Sphingomonadales</taxon>
        <taxon>Erythrobacteraceae</taxon>
        <taxon>Erythrobacter/Porphyrobacter group</taxon>
        <taxon>Erythrobacter</taxon>
    </lineage>
</organism>
<proteinExistence type="predicted"/>
<evidence type="ECO:0008006" key="4">
    <source>
        <dbReference type="Google" id="ProtNLM"/>
    </source>
</evidence>
<protein>
    <recommendedName>
        <fullName evidence="4">Phage shock protein B</fullName>
    </recommendedName>
</protein>